<evidence type="ECO:0000313" key="2">
    <source>
        <dbReference type="Proteomes" id="UP001285441"/>
    </source>
</evidence>
<dbReference type="Proteomes" id="UP001285441">
    <property type="component" value="Unassembled WGS sequence"/>
</dbReference>
<organism evidence="1 2">
    <name type="scientific">Podospora didyma</name>
    <dbReference type="NCBI Taxonomy" id="330526"/>
    <lineage>
        <taxon>Eukaryota</taxon>
        <taxon>Fungi</taxon>
        <taxon>Dikarya</taxon>
        <taxon>Ascomycota</taxon>
        <taxon>Pezizomycotina</taxon>
        <taxon>Sordariomycetes</taxon>
        <taxon>Sordariomycetidae</taxon>
        <taxon>Sordariales</taxon>
        <taxon>Podosporaceae</taxon>
        <taxon>Podospora</taxon>
    </lineage>
</organism>
<protein>
    <submittedName>
        <fullName evidence="1">Uncharacterized protein</fullName>
    </submittedName>
</protein>
<comment type="caution">
    <text evidence="1">The sequence shown here is derived from an EMBL/GenBank/DDBJ whole genome shotgun (WGS) entry which is preliminary data.</text>
</comment>
<evidence type="ECO:0000313" key="1">
    <source>
        <dbReference type="EMBL" id="KAK3387337.1"/>
    </source>
</evidence>
<dbReference type="EMBL" id="JAULSW010000003">
    <property type="protein sequence ID" value="KAK3387337.1"/>
    <property type="molecule type" value="Genomic_DNA"/>
</dbReference>
<reference evidence="1" key="2">
    <citation type="submission" date="2023-06" db="EMBL/GenBank/DDBJ databases">
        <authorList>
            <consortium name="Lawrence Berkeley National Laboratory"/>
            <person name="Haridas S."/>
            <person name="Hensen N."/>
            <person name="Bonometti L."/>
            <person name="Westerberg I."/>
            <person name="Brannstrom I.O."/>
            <person name="Guillou S."/>
            <person name="Cros-Aarteil S."/>
            <person name="Calhoun S."/>
            <person name="Kuo A."/>
            <person name="Mondo S."/>
            <person name="Pangilinan J."/>
            <person name="Riley R."/>
            <person name="LaButti K."/>
            <person name="Andreopoulos B."/>
            <person name="Lipzen A."/>
            <person name="Chen C."/>
            <person name="Yanf M."/>
            <person name="Daum C."/>
            <person name="Ng V."/>
            <person name="Clum A."/>
            <person name="Steindorff A."/>
            <person name="Ohm R."/>
            <person name="Martin F."/>
            <person name="Silar P."/>
            <person name="Natvig D."/>
            <person name="Lalanne C."/>
            <person name="Gautier V."/>
            <person name="Ament-velasquez S.L."/>
            <person name="Kruys A."/>
            <person name="Hutchinson M.I."/>
            <person name="Powell A.J."/>
            <person name="Barry K."/>
            <person name="Miller A.N."/>
            <person name="Grigoriev I.V."/>
            <person name="Debuchy R."/>
            <person name="Gladieux P."/>
            <person name="Thoren M.H."/>
            <person name="Johannesson H."/>
        </authorList>
    </citation>
    <scope>NUCLEOTIDE SEQUENCE</scope>
    <source>
        <strain evidence="1">CBS 232.78</strain>
    </source>
</reference>
<name>A0AAE0U1E0_9PEZI</name>
<dbReference type="AlphaFoldDB" id="A0AAE0U1E0"/>
<reference evidence="1" key="1">
    <citation type="journal article" date="2023" name="Mol. Phylogenet. Evol.">
        <title>Genome-scale phylogeny and comparative genomics of the fungal order Sordariales.</title>
        <authorList>
            <person name="Hensen N."/>
            <person name="Bonometti L."/>
            <person name="Westerberg I."/>
            <person name="Brannstrom I.O."/>
            <person name="Guillou S."/>
            <person name="Cros-Aarteil S."/>
            <person name="Calhoun S."/>
            <person name="Haridas S."/>
            <person name="Kuo A."/>
            <person name="Mondo S."/>
            <person name="Pangilinan J."/>
            <person name="Riley R."/>
            <person name="LaButti K."/>
            <person name="Andreopoulos B."/>
            <person name="Lipzen A."/>
            <person name="Chen C."/>
            <person name="Yan M."/>
            <person name="Daum C."/>
            <person name="Ng V."/>
            <person name="Clum A."/>
            <person name="Steindorff A."/>
            <person name="Ohm R.A."/>
            <person name="Martin F."/>
            <person name="Silar P."/>
            <person name="Natvig D.O."/>
            <person name="Lalanne C."/>
            <person name="Gautier V."/>
            <person name="Ament-Velasquez S.L."/>
            <person name="Kruys A."/>
            <person name="Hutchinson M.I."/>
            <person name="Powell A.J."/>
            <person name="Barry K."/>
            <person name="Miller A.N."/>
            <person name="Grigoriev I.V."/>
            <person name="Debuchy R."/>
            <person name="Gladieux P."/>
            <person name="Hiltunen Thoren M."/>
            <person name="Johannesson H."/>
        </authorList>
    </citation>
    <scope>NUCLEOTIDE SEQUENCE</scope>
    <source>
        <strain evidence="1">CBS 232.78</strain>
    </source>
</reference>
<gene>
    <name evidence="1" type="ORF">B0H63DRAFT_558879</name>
</gene>
<accession>A0AAE0U1E0</accession>
<proteinExistence type="predicted"/>
<sequence>MASIVITVLDANSLPIPDSSVPLNGIPAGKTGKDGFLSFSASFGGVFDFLQISHPQYVNEQVGFRDNISVGEWDNALLSRTVVAGRIQFAPSSQPVDLMNLGRFFWLLYPGKPSGNQYAVAVWSPNINHQGPLELLDMVMFFSPHTSGWPASKVLKDTTRMLQLFHTLEQPDPKSDPHTLWKRLFGESSVYEQYNIPQAREMQWKRWTAIHVDAPYIQTNSDQAHPPLGPGGAHHAALKVAFSHFAALSSVGKPRP</sequence>
<keyword evidence="2" id="KW-1185">Reference proteome</keyword>